<dbReference type="EMBL" id="KV425642">
    <property type="protein sequence ID" value="KZT19372.1"/>
    <property type="molecule type" value="Genomic_DNA"/>
</dbReference>
<protein>
    <recommendedName>
        <fullName evidence="3">BTB domain-containing protein</fullName>
    </recommendedName>
</protein>
<reference evidence="1 2" key="1">
    <citation type="journal article" date="2016" name="Mol. Biol. Evol.">
        <title>Comparative Genomics of Early-Diverging Mushroom-Forming Fungi Provides Insights into the Origins of Lignocellulose Decay Capabilities.</title>
        <authorList>
            <person name="Nagy L.G."/>
            <person name="Riley R."/>
            <person name="Tritt A."/>
            <person name="Adam C."/>
            <person name="Daum C."/>
            <person name="Floudas D."/>
            <person name="Sun H."/>
            <person name="Yadav J.S."/>
            <person name="Pangilinan J."/>
            <person name="Larsson K.H."/>
            <person name="Matsuura K."/>
            <person name="Barry K."/>
            <person name="Labutti K."/>
            <person name="Kuo R."/>
            <person name="Ohm R.A."/>
            <person name="Bhattacharya S.S."/>
            <person name="Shirouzu T."/>
            <person name="Yoshinaga Y."/>
            <person name="Martin F.M."/>
            <person name="Grigoriev I.V."/>
            <person name="Hibbett D.S."/>
        </authorList>
    </citation>
    <scope>NUCLEOTIDE SEQUENCE [LARGE SCALE GENOMIC DNA]</scope>
    <source>
        <strain evidence="1 2">HHB14362 ss-1</strain>
    </source>
</reference>
<evidence type="ECO:0000313" key="2">
    <source>
        <dbReference type="Proteomes" id="UP000076761"/>
    </source>
</evidence>
<dbReference type="STRING" id="1314782.A0A165NA66"/>
<dbReference type="Proteomes" id="UP000076761">
    <property type="component" value="Unassembled WGS sequence"/>
</dbReference>
<dbReference type="OrthoDB" id="3335429at2759"/>
<dbReference type="Gene3D" id="3.30.710.10">
    <property type="entry name" value="Potassium Channel Kv1.1, Chain A"/>
    <property type="match status" value="1"/>
</dbReference>
<name>A0A165NA66_9AGAM</name>
<sequence>MGNSSTEVICAVPNFFVQSIPDGEQFEVQKARLQDGSEIFRDMFLFCDPSPAVAGDQVLKLQENASTLATLLRLLHNPPAPIAAPCSEEDEDDIDITARVDIDNVIPLPVLRTLLDLADKYALSDSIVHSLHSHLAAQVSLFPLEIYAYAVQHGLRKIATDASAYLLYPSLSTYTSREISIIPSSEAYHELVLLHYERVKQLKDLLRGEEIFPHGYGKCLRHGDDTRLAWGTYKHNLILKLEAGTDVTAEMRGISSTLHQCEVCHRACEAALDMLDYKFRKVIKRIDQLPMAQK</sequence>
<dbReference type="InParanoid" id="A0A165NA66"/>
<gene>
    <name evidence="1" type="ORF">NEOLEDRAFT_1142150</name>
</gene>
<accession>A0A165NA66</accession>
<evidence type="ECO:0000313" key="1">
    <source>
        <dbReference type="EMBL" id="KZT19372.1"/>
    </source>
</evidence>
<organism evidence="1 2">
    <name type="scientific">Neolentinus lepideus HHB14362 ss-1</name>
    <dbReference type="NCBI Taxonomy" id="1314782"/>
    <lineage>
        <taxon>Eukaryota</taxon>
        <taxon>Fungi</taxon>
        <taxon>Dikarya</taxon>
        <taxon>Basidiomycota</taxon>
        <taxon>Agaricomycotina</taxon>
        <taxon>Agaricomycetes</taxon>
        <taxon>Gloeophyllales</taxon>
        <taxon>Gloeophyllaceae</taxon>
        <taxon>Neolentinus</taxon>
    </lineage>
</organism>
<keyword evidence="2" id="KW-1185">Reference proteome</keyword>
<dbReference type="InterPro" id="IPR011333">
    <property type="entry name" value="SKP1/BTB/POZ_sf"/>
</dbReference>
<evidence type="ECO:0008006" key="3">
    <source>
        <dbReference type="Google" id="ProtNLM"/>
    </source>
</evidence>
<dbReference type="AlphaFoldDB" id="A0A165NA66"/>
<proteinExistence type="predicted"/>